<accession>A0ABQ8S4K6</accession>
<proteinExistence type="predicted"/>
<evidence type="ECO:0000313" key="2">
    <source>
        <dbReference type="Proteomes" id="UP001148838"/>
    </source>
</evidence>
<dbReference type="EMBL" id="JAJSOF020000036">
    <property type="protein sequence ID" value="KAJ4428953.1"/>
    <property type="molecule type" value="Genomic_DNA"/>
</dbReference>
<name>A0ABQ8S4K6_PERAM</name>
<keyword evidence="2" id="KW-1185">Reference proteome</keyword>
<dbReference type="Proteomes" id="UP001148838">
    <property type="component" value="Unassembled WGS sequence"/>
</dbReference>
<sequence>MFQEEQGQDGERFYDELYLWVRPSEENLHFIEQQTLKYGCSRLVSIGCGSGLLEWLIHKATSEDVFIISSS</sequence>
<gene>
    <name evidence="1" type="ORF">ANN_25949</name>
</gene>
<protein>
    <submittedName>
        <fullName evidence="1">Uncharacterized protein</fullName>
    </submittedName>
</protein>
<organism evidence="1 2">
    <name type="scientific">Periplaneta americana</name>
    <name type="common">American cockroach</name>
    <name type="synonym">Blatta americana</name>
    <dbReference type="NCBI Taxonomy" id="6978"/>
    <lineage>
        <taxon>Eukaryota</taxon>
        <taxon>Metazoa</taxon>
        <taxon>Ecdysozoa</taxon>
        <taxon>Arthropoda</taxon>
        <taxon>Hexapoda</taxon>
        <taxon>Insecta</taxon>
        <taxon>Pterygota</taxon>
        <taxon>Neoptera</taxon>
        <taxon>Polyneoptera</taxon>
        <taxon>Dictyoptera</taxon>
        <taxon>Blattodea</taxon>
        <taxon>Blattoidea</taxon>
        <taxon>Blattidae</taxon>
        <taxon>Blattinae</taxon>
        <taxon>Periplaneta</taxon>
    </lineage>
</organism>
<evidence type="ECO:0000313" key="1">
    <source>
        <dbReference type="EMBL" id="KAJ4428953.1"/>
    </source>
</evidence>
<comment type="caution">
    <text evidence="1">The sequence shown here is derived from an EMBL/GenBank/DDBJ whole genome shotgun (WGS) entry which is preliminary data.</text>
</comment>
<reference evidence="1 2" key="1">
    <citation type="journal article" date="2022" name="Allergy">
        <title>Genome assembly and annotation of Periplaneta americana reveal a comprehensive cockroach allergen profile.</title>
        <authorList>
            <person name="Wang L."/>
            <person name="Xiong Q."/>
            <person name="Saelim N."/>
            <person name="Wang L."/>
            <person name="Nong W."/>
            <person name="Wan A.T."/>
            <person name="Shi M."/>
            <person name="Liu X."/>
            <person name="Cao Q."/>
            <person name="Hui J.H.L."/>
            <person name="Sookrung N."/>
            <person name="Leung T.F."/>
            <person name="Tungtrongchitr A."/>
            <person name="Tsui S.K.W."/>
        </authorList>
    </citation>
    <scope>NUCLEOTIDE SEQUENCE [LARGE SCALE GENOMIC DNA]</scope>
    <source>
        <strain evidence="1">PWHHKU_190912</strain>
    </source>
</reference>